<protein>
    <submittedName>
        <fullName evidence="1">Uncharacterized protein</fullName>
    </submittedName>
</protein>
<proteinExistence type="predicted"/>
<accession>A0A0E9XPU8</accession>
<name>A0A0E9XPU8_ANGAN</name>
<reference evidence="1" key="2">
    <citation type="journal article" date="2015" name="Fish Shellfish Immunol.">
        <title>Early steps in the European eel (Anguilla anguilla)-Vibrio vulnificus interaction in the gills: Role of the RtxA13 toxin.</title>
        <authorList>
            <person name="Callol A."/>
            <person name="Pajuelo D."/>
            <person name="Ebbesson L."/>
            <person name="Teles M."/>
            <person name="MacKenzie S."/>
            <person name="Amaro C."/>
        </authorList>
    </citation>
    <scope>NUCLEOTIDE SEQUENCE</scope>
</reference>
<sequence>MPFTPLSLDKSWPKELSLANTALRYLASSSRSSTLLFKCSFSCLRFRFSAAKEVTLFSNPFTYSFFLRRFIRAAMAFLLIRTGKLFLHAGDLTAPREEFERVSLTP</sequence>
<evidence type="ECO:0000313" key="1">
    <source>
        <dbReference type="EMBL" id="JAI03861.1"/>
    </source>
</evidence>
<dbReference type="EMBL" id="GBXM01004717">
    <property type="protein sequence ID" value="JAI03861.1"/>
    <property type="molecule type" value="Transcribed_RNA"/>
</dbReference>
<reference evidence="1" key="1">
    <citation type="submission" date="2014-11" db="EMBL/GenBank/DDBJ databases">
        <authorList>
            <person name="Amaro Gonzalez C."/>
        </authorList>
    </citation>
    <scope>NUCLEOTIDE SEQUENCE</scope>
</reference>
<dbReference type="AlphaFoldDB" id="A0A0E9XPU8"/>
<organism evidence="1">
    <name type="scientific">Anguilla anguilla</name>
    <name type="common">European freshwater eel</name>
    <name type="synonym">Muraena anguilla</name>
    <dbReference type="NCBI Taxonomy" id="7936"/>
    <lineage>
        <taxon>Eukaryota</taxon>
        <taxon>Metazoa</taxon>
        <taxon>Chordata</taxon>
        <taxon>Craniata</taxon>
        <taxon>Vertebrata</taxon>
        <taxon>Euteleostomi</taxon>
        <taxon>Actinopterygii</taxon>
        <taxon>Neopterygii</taxon>
        <taxon>Teleostei</taxon>
        <taxon>Anguilliformes</taxon>
        <taxon>Anguillidae</taxon>
        <taxon>Anguilla</taxon>
    </lineage>
</organism>